<dbReference type="Proteomes" id="UP000464657">
    <property type="component" value="Chromosome"/>
</dbReference>
<dbReference type="EMBL" id="CP019288">
    <property type="protein sequence ID" value="QHI36536.1"/>
    <property type="molecule type" value="Genomic_DNA"/>
</dbReference>
<protein>
    <recommendedName>
        <fullName evidence="4">Lipoprotein</fullName>
    </recommendedName>
</protein>
<evidence type="ECO:0000313" key="3">
    <source>
        <dbReference type="Proteomes" id="UP000464657"/>
    </source>
</evidence>
<evidence type="ECO:0000313" key="2">
    <source>
        <dbReference type="EMBL" id="QHI36536.1"/>
    </source>
</evidence>
<dbReference type="PROSITE" id="PS51257">
    <property type="entry name" value="PROKAR_LIPOPROTEIN"/>
    <property type="match status" value="1"/>
</dbReference>
<evidence type="ECO:0008006" key="4">
    <source>
        <dbReference type="Google" id="ProtNLM"/>
    </source>
</evidence>
<dbReference type="AlphaFoldDB" id="A0A7L4ZJZ7"/>
<proteinExistence type="predicted"/>
<accession>A0A7L4ZJZ7</accession>
<keyword evidence="1" id="KW-0732">Signal</keyword>
<feature type="signal peptide" evidence="1">
    <location>
        <begin position="1"/>
        <end position="19"/>
    </location>
</feature>
<name>A0A7L4ZJZ7_9FLAO</name>
<dbReference type="OrthoDB" id="1274006at2"/>
<dbReference type="RefSeq" id="WP_160129235.1">
    <property type="nucleotide sequence ID" value="NZ_CP019288.1"/>
</dbReference>
<feature type="chain" id="PRO_5029846408" description="Lipoprotein" evidence="1">
    <location>
        <begin position="20"/>
        <end position="264"/>
    </location>
</feature>
<keyword evidence="3" id="KW-1185">Reference proteome</keyword>
<evidence type="ECO:0000256" key="1">
    <source>
        <dbReference type="SAM" id="SignalP"/>
    </source>
</evidence>
<dbReference type="KEGG" id="kan:IMCC3317_18990"/>
<sequence length="264" mass="30158">MKRFLVSVVFLLITFSCFSQDLNSYKYVVVPYKFDFLKDHDKYRVNTLVRHSFKKEGFEVLYDSEEFPKDLVDDRCLALYMDINNDSGIFTTKMSIVFRDCSNQVVMETAQGRSRIKAYEKAYSQAFRRAFAEIEAKNYSYKPIKKTIKETPKVVVETPIEVVENVEITVVEEKTPIDKTVVQNGAVKTVTETTEAVLYAQPIKNGYQLVDSTPKVIMILLKSGAPNVYIVKGQDASVYKENGKWILSKVTSEGNVVSVLNIKF</sequence>
<organism evidence="2 3">
    <name type="scientific">Kordia antarctica</name>
    <dbReference type="NCBI Taxonomy" id="1218801"/>
    <lineage>
        <taxon>Bacteria</taxon>
        <taxon>Pseudomonadati</taxon>
        <taxon>Bacteroidota</taxon>
        <taxon>Flavobacteriia</taxon>
        <taxon>Flavobacteriales</taxon>
        <taxon>Flavobacteriaceae</taxon>
        <taxon>Kordia</taxon>
    </lineage>
</organism>
<reference evidence="2 3" key="1">
    <citation type="journal article" date="2013" name="Int. J. Syst. Evol. Microbiol.">
        <title>Kordia antarctica sp. nov., isolated from Antarctic seawater.</title>
        <authorList>
            <person name="Baek K."/>
            <person name="Choi A."/>
            <person name="Kang I."/>
            <person name="Lee K."/>
            <person name="Cho J.C."/>
        </authorList>
    </citation>
    <scope>NUCLEOTIDE SEQUENCE [LARGE SCALE GENOMIC DNA]</scope>
    <source>
        <strain evidence="2 3">IMCC3317</strain>
    </source>
</reference>
<gene>
    <name evidence="2" type="ORF">IMCC3317_18990</name>
</gene>